<dbReference type="HOGENOM" id="CLU_1910165_0_0_1"/>
<dbReference type="Proteomes" id="UP000000763">
    <property type="component" value="Chromosome 5"/>
</dbReference>
<organism evidence="2 3">
    <name type="scientific">Oryza sativa subsp. japonica</name>
    <name type="common">Rice</name>
    <dbReference type="NCBI Taxonomy" id="39947"/>
    <lineage>
        <taxon>Eukaryota</taxon>
        <taxon>Viridiplantae</taxon>
        <taxon>Streptophyta</taxon>
        <taxon>Embryophyta</taxon>
        <taxon>Tracheophyta</taxon>
        <taxon>Spermatophyta</taxon>
        <taxon>Magnoliopsida</taxon>
        <taxon>Liliopsida</taxon>
        <taxon>Poales</taxon>
        <taxon>Poaceae</taxon>
        <taxon>BOP clade</taxon>
        <taxon>Oryzoideae</taxon>
        <taxon>Oryzeae</taxon>
        <taxon>Oryzinae</taxon>
        <taxon>Oryza</taxon>
        <taxon>Oryza sativa</taxon>
    </lineage>
</organism>
<protein>
    <submittedName>
        <fullName evidence="2">Os05g0333801 protein</fullName>
    </submittedName>
</protein>
<proteinExistence type="predicted"/>
<sequence>MERISLKTQKPGPRALDTNPVGCEADGPDGGQRCQCVGHACLCANLISREAPLHFPSRVTQTIQSLHLPFPCPHFPPPPRLAPIPHRRGAAADDLHTSSTRAADEVPFSLSLSSPPFLPSSRVPSSTAPRPNP</sequence>
<dbReference type="EMBL" id="AP008211">
    <property type="protein sequence ID" value="BAH93089.1"/>
    <property type="molecule type" value="Genomic_DNA"/>
</dbReference>
<reference evidence="2 3" key="1">
    <citation type="journal article" date="2005" name="Nature">
        <title>The map-based sequence of the rice genome.</title>
        <authorList>
            <consortium name="International rice genome sequencing project (IRGSP)"/>
            <person name="Matsumoto T."/>
            <person name="Wu J."/>
            <person name="Kanamori H."/>
            <person name="Katayose Y."/>
            <person name="Fujisawa M."/>
            <person name="Namiki N."/>
            <person name="Mizuno H."/>
            <person name="Yamamoto K."/>
            <person name="Antonio B.A."/>
            <person name="Baba T."/>
            <person name="Sakata K."/>
            <person name="Nagamura Y."/>
            <person name="Aoki H."/>
            <person name="Arikawa K."/>
            <person name="Arita K."/>
            <person name="Bito T."/>
            <person name="Chiden Y."/>
            <person name="Fujitsuka N."/>
            <person name="Fukunaka R."/>
            <person name="Hamada M."/>
            <person name="Harada C."/>
            <person name="Hayashi A."/>
            <person name="Hijishita S."/>
            <person name="Honda M."/>
            <person name="Hosokawa S."/>
            <person name="Ichikawa Y."/>
            <person name="Idonuma A."/>
            <person name="Iijima M."/>
            <person name="Ikeda M."/>
            <person name="Ikeno M."/>
            <person name="Ito K."/>
            <person name="Ito S."/>
            <person name="Ito T."/>
            <person name="Ito Y."/>
            <person name="Ito Y."/>
            <person name="Iwabuchi A."/>
            <person name="Kamiya K."/>
            <person name="Karasawa W."/>
            <person name="Kurita K."/>
            <person name="Katagiri S."/>
            <person name="Kikuta A."/>
            <person name="Kobayashi H."/>
            <person name="Kobayashi N."/>
            <person name="Machita K."/>
            <person name="Maehara T."/>
            <person name="Masukawa M."/>
            <person name="Mizubayashi T."/>
            <person name="Mukai Y."/>
            <person name="Nagasaki H."/>
            <person name="Nagata Y."/>
            <person name="Naito S."/>
            <person name="Nakashima M."/>
            <person name="Nakama Y."/>
            <person name="Nakamichi Y."/>
            <person name="Nakamura M."/>
            <person name="Meguro A."/>
            <person name="Negishi M."/>
            <person name="Ohta I."/>
            <person name="Ohta T."/>
            <person name="Okamoto M."/>
            <person name="Ono N."/>
            <person name="Saji S."/>
            <person name="Sakaguchi M."/>
            <person name="Sakai K."/>
            <person name="Shibata M."/>
            <person name="Shimokawa T."/>
            <person name="Song J."/>
            <person name="Takazaki Y."/>
            <person name="Terasawa K."/>
            <person name="Tsugane M."/>
            <person name="Tsuji K."/>
            <person name="Ueda S."/>
            <person name="Waki K."/>
            <person name="Yamagata H."/>
            <person name="Yamamoto M."/>
            <person name="Yamamoto S."/>
            <person name="Yamane H."/>
            <person name="Yoshiki S."/>
            <person name="Yoshihara R."/>
            <person name="Yukawa K."/>
            <person name="Zhong H."/>
            <person name="Yano M."/>
            <person name="Yuan Q."/>
            <person name="Ouyang S."/>
            <person name="Liu J."/>
            <person name="Jones K.M."/>
            <person name="Gansberger K."/>
            <person name="Moffat K."/>
            <person name="Hill J."/>
            <person name="Bera J."/>
            <person name="Fadrosh D."/>
            <person name="Jin S."/>
            <person name="Johri S."/>
            <person name="Kim M."/>
            <person name="Overton L."/>
            <person name="Reardon M."/>
            <person name="Tsitrin T."/>
            <person name="Vuong H."/>
            <person name="Weaver B."/>
            <person name="Ciecko A."/>
            <person name="Tallon L."/>
            <person name="Jackson J."/>
            <person name="Pai G."/>
            <person name="Aken S.V."/>
            <person name="Utterback T."/>
            <person name="Reidmuller S."/>
            <person name="Feldblyum T."/>
            <person name="Hsiao J."/>
            <person name="Zismann V."/>
            <person name="Iobst S."/>
            <person name="de Vazeille A.R."/>
            <person name="Buell C.R."/>
            <person name="Ying K."/>
            <person name="Li Y."/>
            <person name="Lu T."/>
            <person name="Huang Y."/>
            <person name="Zhao Q."/>
            <person name="Feng Q."/>
            <person name="Zhang L."/>
            <person name="Zhu J."/>
            <person name="Weng Q."/>
            <person name="Mu J."/>
            <person name="Lu Y."/>
            <person name="Fan D."/>
            <person name="Liu Y."/>
            <person name="Guan J."/>
            <person name="Zhang Y."/>
            <person name="Yu S."/>
            <person name="Liu X."/>
            <person name="Zhang Y."/>
            <person name="Hong G."/>
            <person name="Han B."/>
            <person name="Choisne N."/>
            <person name="Demange N."/>
            <person name="Orjeda G."/>
            <person name="Samain S."/>
            <person name="Cattolico L."/>
            <person name="Pelletier E."/>
            <person name="Couloux A."/>
            <person name="Segurens B."/>
            <person name="Wincker P."/>
            <person name="D'Hont A."/>
            <person name="Scarpelli C."/>
            <person name="Weissenbach J."/>
            <person name="Salanoubat M."/>
            <person name="Quetier F."/>
            <person name="Yu Y."/>
            <person name="Kim H.R."/>
            <person name="Rambo T."/>
            <person name="Currie J."/>
            <person name="Collura K."/>
            <person name="Luo M."/>
            <person name="Yang T."/>
            <person name="Ammiraju J.S.S."/>
            <person name="Engler F."/>
            <person name="Soderlund C."/>
            <person name="Wing R.A."/>
            <person name="Palmer L.E."/>
            <person name="de la Bastide M."/>
            <person name="Spiegel L."/>
            <person name="Nascimento L."/>
            <person name="Zutavern T."/>
            <person name="O'Shaughnessy A."/>
            <person name="Dike S."/>
            <person name="Dedhia N."/>
            <person name="Preston R."/>
            <person name="Balija V."/>
            <person name="McCombie W.R."/>
            <person name="Chow T."/>
            <person name="Chen H."/>
            <person name="Chung M."/>
            <person name="Chen C."/>
            <person name="Shaw J."/>
            <person name="Wu H."/>
            <person name="Hsiao K."/>
            <person name="Chao Y."/>
            <person name="Chu M."/>
            <person name="Cheng C."/>
            <person name="Hour A."/>
            <person name="Lee P."/>
            <person name="Lin S."/>
            <person name="Lin Y."/>
            <person name="Liou J."/>
            <person name="Liu S."/>
            <person name="Hsing Y."/>
            <person name="Raghuvanshi S."/>
            <person name="Mohanty A."/>
            <person name="Bharti A.K."/>
            <person name="Gaur A."/>
            <person name="Gupta V."/>
            <person name="Kumar D."/>
            <person name="Ravi V."/>
            <person name="Vij S."/>
            <person name="Kapur A."/>
            <person name="Khurana P."/>
            <person name="Khurana P."/>
            <person name="Khurana J.P."/>
            <person name="Tyagi A.K."/>
            <person name="Gaikwad K."/>
            <person name="Singh A."/>
            <person name="Dalal V."/>
            <person name="Srivastava S."/>
            <person name="Dixit A."/>
            <person name="Pal A.K."/>
            <person name="Ghazi I.A."/>
            <person name="Yadav M."/>
            <person name="Pandit A."/>
            <person name="Bhargava A."/>
            <person name="Sureshbabu K."/>
            <person name="Batra K."/>
            <person name="Sharma T.R."/>
            <person name="Mohapatra T."/>
            <person name="Singh N.K."/>
            <person name="Messing J."/>
            <person name="Nelson A.B."/>
            <person name="Fuks G."/>
            <person name="Kavchok S."/>
            <person name="Keizer G."/>
            <person name="Linton E."/>
            <person name="Llaca V."/>
            <person name="Song R."/>
            <person name="Tanyolac B."/>
            <person name="Young S."/>
            <person name="Ho-Il K."/>
            <person name="Hahn J.H."/>
            <person name="Sangsakoo G."/>
            <person name="Vanavichit A."/>
            <person name="de Mattos Luiz.A.T."/>
            <person name="Zimmer P.D."/>
            <person name="Malone G."/>
            <person name="Dellagostin O."/>
            <person name="de Oliveira A.C."/>
            <person name="Bevan M."/>
            <person name="Bancroft I."/>
            <person name="Minx P."/>
            <person name="Cordum H."/>
            <person name="Wilson R."/>
            <person name="Cheng Z."/>
            <person name="Jin W."/>
            <person name="Jiang J."/>
            <person name="Leong S.A."/>
            <person name="Iwama H."/>
            <person name="Gojobori T."/>
            <person name="Itoh T."/>
            <person name="Niimura Y."/>
            <person name="Fujii Y."/>
            <person name="Habara T."/>
            <person name="Sakai H."/>
            <person name="Sato Y."/>
            <person name="Wilson G."/>
            <person name="Kumar K."/>
            <person name="McCouch S."/>
            <person name="Juretic N."/>
            <person name="Hoen D."/>
            <person name="Wright S."/>
            <person name="Bruskiewich R."/>
            <person name="Bureau T."/>
            <person name="Miyao A."/>
            <person name="Hirochika H."/>
            <person name="Nishikawa T."/>
            <person name="Kadowaki K."/>
            <person name="Sugiura M."/>
            <person name="Burr B."/>
            <person name="Sasaki T."/>
        </authorList>
    </citation>
    <scope>NUCLEOTIDE SEQUENCE [LARGE SCALE GENOMIC DNA]</scope>
    <source>
        <strain evidence="3">cv. Nipponbare</strain>
    </source>
</reference>
<dbReference type="AlphaFoldDB" id="C7J316"/>
<evidence type="ECO:0000313" key="3">
    <source>
        <dbReference type="Proteomes" id="UP000000763"/>
    </source>
</evidence>
<gene>
    <name evidence="2" type="ordered locus">Os05g0333801</name>
</gene>
<accession>C7J316</accession>
<feature type="region of interest" description="Disordered" evidence="1">
    <location>
        <begin position="74"/>
        <end position="133"/>
    </location>
</feature>
<evidence type="ECO:0000313" key="2">
    <source>
        <dbReference type="EMBL" id="BAH93089.1"/>
    </source>
</evidence>
<evidence type="ECO:0000256" key="1">
    <source>
        <dbReference type="SAM" id="MobiDB-lite"/>
    </source>
</evidence>
<reference evidence="3" key="2">
    <citation type="journal article" date="2008" name="Nucleic Acids Res.">
        <title>The rice annotation project database (RAP-DB): 2008 update.</title>
        <authorList>
            <consortium name="The rice annotation project (RAP)"/>
        </authorList>
    </citation>
    <scope>GENOME REANNOTATION</scope>
    <source>
        <strain evidence="3">cv. Nipponbare</strain>
    </source>
</reference>
<name>C7J316_ORYSJ</name>
<dbReference type="KEGG" id="dosa:Os05g0333801"/>
<feature type="compositionally biased region" description="Low complexity" evidence="1">
    <location>
        <begin position="106"/>
        <end position="126"/>
    </location>
</feature>